<dbReference type="Pfam" id="PF13843">
    <property type="entry name" value="DDE_Tnp_1_7"/>
    <property type="match status" value="1"/>
</dbReference>
<evidence type="ECO:0000256" key="1">
    <source>
        <dbReference type="SAM" id="MobiDB-lite"/>
    </source>
</evidence>
<evidence type="ECO:0000313" key="3">
    <source>
        <dbReference type="EMBL" id="CAI6373286.1"/>
    </source>
</evidence>
<gene>
    <name evidence="3" type="ORF">MEUPH1_LOCUS27060</name>
</gene>
<protein>
    <recommendedName>
        <fullName evidence="2">PiggyBac transposable element-derived protein domain-containing protein</fullName>
    </recommendedName>
</protein>
<accession>A0AAV0Y1F7</accession>
<feature type="region of interest" description="Disordered" evidence="1">
    <location>
        <begin position="17"/>
        <end position="57"/>
    </location>
</feature>
<comment type="caution">
    <text evidence="3">The sequence shown here is derived from an EMBL/GenBank/DDBJ whole genome shotgun (WGS) entry which is preliminary data.</text>
</comment>
<dbReference type="PANTHER" id="PTHR46599">
    <property type="entry name" value="PIGGYBAC TRANSPOSABLE ELEMENT-DERIVED PROTEIN 4"/>
    <property type="match status" value="1"/>
</dbReference>
<dbReference type="AlphaFoldDB" id="A0AAV0Y1F7"/>
<dbReference type="InterPro" id="IPR029526">
    <property type="entry name" value="PGBD"/>
</dbReference>
<name>A0AAV0Y1F7_9HEMI</name>
<dbReference type="EMBL" id="CARXXK010001085">
    <property type="protein sequence ID" value="CAI6373286.1"/>
    <property type="molecule type" value="Genomic_DNA"/>
</dbReference>
<feature type="compositionally biased region" description="Acidic residues" evidence="1">
    <location>
        <begin position="47"/>
        <end position="57"/>
    </location>
</feature>
<dbReference type="Proteomes" id="UP001160148">
    <property type="component" value="Unassembled WGS sequence"/>
</dbReference>
<dbReference type="PANTHER" id="PTHR46599:SF6">
    <property type="entry name" value="DUAL SPECIFICITY PHOSPHATASE 26"/>
    <property type="match status" value="1"/>
</dbReference>
<evidence type="ECO:0000313" key="4">
    <source>
        <dbReference type="Proteomes" id="UP001160148"/>
    </source>
</evidence>
<sequence>MDELERRRIEAFIDDFDDNEDIWGGNSSDEEEDNVEMLQKDHNTDTEQSDISDEENSEEAEYNFVDNAIINDDNYHESDDELPLSMRMLPYYIGKDGTRWNKRAPNQRVRTSKKNYVTEKSGVSPTIRNKTNILECWQVFFTKPMLDTIVNCTNIYISKARASYSRERDASDTDYKEIKALIGILYMTGAMKCSHRSSEDLWQSDGTGADLFACVMSERRFRFLLRCIRFDDIRGRTQRKEIDKITHIRWIFENFVSNCKKSYSISEYACVDEKLQSFRGRCSFRQYIPNKPAKYGIKIFALCDNVTYYTSNLEIYAGKQPDGPFSIDNSASEVVKRLVSPISKTGRNITADNWFASVSLAEELLKNHNLTLVATIKKNKREIPKEFLVTKNRELCSSYFGFQNNMSIVSYMPKKNKIVLVLSTMHSSKTIDESSGLAKKPEIITFYNATKGAVDNMDRMTENYTVARRSNRWPLTVFYSILNIGAVNAQVIYHENSQAKYTRLQFLKILAKQLMDEQLQYRATILSLPKNIKTRLNIYGYKPTLQVGEQRVRASGRCQFCDRQRDRKTTKVCTNCAKLICRDHLVEVCPECFSEM</sequence>
<proteinExistence type="predicted"/>
<reference evidence="3 4" key="1">
    <citation type="submission" date="2023-01" db="EMBL/GenBank/DDBJ databases">
        <authorList>
            <person name="Whitehead M."/>
        </authorList>
    </citation>
    <scope>NUCLEOTIDE SEQUENCE [LARGE SCALE GENOMIC DNA]</scope>
</reference>
<organism evidence="3 4">
    <name type="scientific">Macrosiphum euphorbiae</name>
    <name type="common">potato aphid</name>
    <dbReference type="NCBI Taxonomy" id="13131"/>
    <lineage>
        <taxon>Eukaryota</taxon>
        <taxon>Metazoa</taxon>
        <taxon>Ecdysozoa</taxon>
        <taxon>Arthropoda</taxon>
        <taxon>Hexapoda</taxon>
        <taxon>Insecta</taxon>
        <taxon>Pterygota</taxon>
        <taxon>Neoptera</taxon>
        <taxon>Paraneoptera</taxon>
        <taxon>Hemiptera</taxon>
        <taxon>Sternorrhyncha</taxon>
        <taxon>Aphidomorpha</taxon>
        <taxon>Aphidoidea</taxon>
        <taxon>Aphididae</taxon>
        <taxon>Macrosiphini</taxon>
        <taxon>Macrosiphum</taxon>
    </lineage>
</organism>
<keyword evidence="4" id="KW-1185">Reference proteome</keyword>
<feature type="domain" description="PiggyBac transposable element-derived protein" evidence="2">
    <location>
        <begin position="135"/>
        <end position="489"/>
    </location>
</feature>
<evidence type="ECO:0000259" key="2">
    <source>
        <dbReference type="Pfam" id="PF13843"/>
    </source>
</evidence>